<feature type="transmembrane region" description="Helical" evidence="6">
    <location>
        <begin position="161"/>
        <end position="183"/>
    </location>
</feature>
<dbReference type="PROSITE" id="PS50850">
    <property type="entry name" value="MFS"/>
    <property type="match status" value="1"/>
</dbReference>
<dbReference type="PROSITE" id="PS00216">
    <property type="entry name" value="SUGAR_TRANSPORT_1"/>
    <property type="match status" value="1"/>
</dbReference>
<feature type="transmembrane region" description="Helical" evidence="6">
    <location>
        <begin position="301"/>
        <end position="320"/>
    </location>
</feature>
<name>A0ABR3SWJ5_9PEZI</name>
<dbReference type="InterPro" id="IPR005829">
    <property type="entry name" value="Sugar_transporter_CS"/>
</dbReference>
<feature type="transmembrane region" description="Helical" evidence="6">
    <location>
        <begin position="51"/>
        <end position="75"/>
    </location>
</feature>
<dbReference type="Proteomes" id="UP001521116">
    <property type="component" value="Unassembled WGS sequence"/>
</dbReference>
<feature type="transmembrane region" description="Helical" evidence="6">
    <location>
        <begin position="340"/>
        <end position="369"/>
    </location>
</feature>
<dbReference type="PANTHER" id="PTHR23502:SF33">
    <property type="entry name" value="MAJOR FACILITATOR SUPERFAMILY (MFS) PROFILE DOMAIN-CONTAINING PROTEIN-RELATED"/>
    <property type="match status" value="1"/>
</dbReference>
<feature type="domain" description="Major facilitator superfamily (MFS) profile" evidence="7">
    <location>
        <begin position="53"/>
        <end position="503"/>
    </location>
</feature>
<keyword evidence="4 6" id="KW-0472">Membrane</keyword>
<protein>
    <recommendedName>
        <fullName evidence="7">Major facilitator superfamily (MFS) profile domain-containing protein</fullName>
    </recommendedName>
</protein>
<feature type="transmembrane region" description="Helical" evidence="6">
    <location>
        <begin position="406"/>
        <end position="428"/>
    </location>
</feature>
<sequence>MGHSNVEADTESDISGPKTPFPVSDLEKGIVGWDDQTDLSNPRNFATAKKWIIFILLSCMIVLSFLASSIIAPAASFIDAEFHNESSTLSSLITTIYVLGFMNAVKVSHSSADQFNGQVGPLLLSPLSELYGRRPVYNCANVFFTLTHIGAALAPNIGQLLAFRLLSGIGASACLSIGGGVLADLFDLHERGVPNAVLTLGSMFGPVLGPLIGGIITEQVDWRWIFRVLLIACAAVTIFMFVLPETNAPVLLQRKTQRLRDELSRPELQSAYDVDKEPTKSGALIARAVLRPWLLLFRSPLLPLLCLEVGFISGLLYLLLTTTSTFFRTVYGWSLSTAGLAYLGLGAGSLLGLVLFAQASDAVVARLAAANGNAYRPEMRLATAFVPALFIPVSFFWYGWSTHARAHWAVAVLSLAPFGFAQVGLNAAAQAYLIDASGPYAASSYACVTAVRCVFGAVMPLAGPSLYRNLGLGWGNSLLGFVSLAMVPFPVLIYRYGAKLREKYPLDKA</sequence>
<evidence type="ECO:0000313" key="8">
    <source>
        <dbReference type="EMBL" id="KAL1631709.1"/>
    </source>
</evidence>
<dbReference type="InterPro" id="IPR020846">
    <property type="entry name" value="MFS_dom"/>
</dbReference>
<evidence type="ECO:0000256" key="2">
    <source>
        <dbReference type="ARBA" id="ARBA00022692"/>
    </source>
</evidence>
<evidence type="ECO:0000313" key="9">
    <source>
        <dbReference type="Proteomes" id="UP001521116"/>
    </source>
</evidence>
<dbReference type="EMBL" id="JAJVDC020000039">
    <property type="protein sequence ID" value="KAL1631709.1"/>
    <property type="molecule type" value="Genomic_DNA"/>
</dbReference>
<dbReference type="SUPFAM" id="SSF103473">
    <property type="entry name" value="MFS general substrate transporter"/>
    <property type="match status" value="1"/>
</dbReference>
<feature type="transmembrane region" description="Helical" evidence="6">
    <location>
        <begin position="222"/>
        <end position="243"/>
    </location>
</feature>
<comment type="subcellular location">
    <subcellularLocation>
        <location evidence="1">Membrane</location>
        <topology evidence="1">Multi-pass membrane protein</topology>
    </subcellularLocation>
</comment>
<keyword evidence="3 6" id="KW-1133">Transmembrane helix</keyword>
<dbReference type="InterPro" id="IPR011701">
    <property type="entry name" value="MFS"/>
</dbReference>
<gene>
    <name evidence="8" type="ORF">SLS56_004383</name>
</gene>
<feature type="region of interest" description="Disordered" evidence="5">
    <location>
        <begin position="1"/>
        <end position="22"/>
    </location>
</feature>
<feature type="transmembrane region" description="Helical" evidence="6">
    <location>
        <begin position="474"/>
        <end position="494"/>
    </location>
</feature>
<evidence type="ECO:0000256" key="1">
    <source>
        <dbReference type="ARBA" id="ARBA00004141"/>
    </source>
</evidence>
<organism evidence="8 9">
    <name type="scientific">Neofusicoccum ribis</name>
    <dbReference type="NCBI Taxonomy" id="45134"/>
    <lineage>
        <taxon>Eukaryota</taxon>
        <taxon>Fungi</taxon>
        <taxon>Dikarya</taxon>
        <taxon>Ascomycota</taxon>
        <taxon>Pezizomycotina</taxon>
        <taxon>Dothideomycetes</taxon>
        <taxon>Dothideomycetes incertae sedis</taxon>
        <taxon>Botryosphaeriales</taxon>
        <taxon>Botryosphaeriaceae</taxon>
        <taxon>Neofusicoccum</taxon>
    </lineage>
</organism>
<feature type="transmembrane region" description="Helical" evidence="6">
    <location>
        <begin position="87"/>
        <end position="105"/>
    </location>
</feature>
<accession>A0ABR3SWJ5</accession>
<keyword evidence="9" id="KW-1185">Reference proteome</keyword>
<evidence type="ECO:0000256" key="6">
    <source>
        <dbReference type="SAM" id="Phobius"/>
    </source>
</evidence>
<reference evidence="8 9" key="1">
    <citation type="submission" date="2024-02" db="EMBL/GenBank/DDBJ databases">
        <title>De novo assembly and annotation of 12 fungi associated with fruit tree decline syndrome in Ontario, Canada.</title>
        <authorList>
            <person name="Sulman M."/>
            <person name="Ellouze W."/>
            <person name="Ilyukhin E."/>
        </authorList>
    </citation>
    <scope>NUCLEOTIDE SEQUENCE [LARGE SCALE GENOMIC DNA]</scope>
    <source>
        <strain evidence="8 9">M1-105</strain>
    </source>
</reference>
<feature type="transmembrane region" description="Helical" evidence="6">
    <location>
        <begin position="381"/>
        <end position="400"/>
    </location>
</feature>
<comment type="caution">
    <text evidence="8">The sequence shown here is derived from an EMBL/GenBank/DDBJ whole genome shotgun (WGS) entry which is preliminary data.</text>
</comment>
<dbReference type="Pfam" id="PF07690">
    <property type="entry name" value="MFS_1"/>
    <property type="match status" value="1"/>
</dbReference>
<evidence type="ECO:0000256" key="4">
    <source>
        <dbReference type="ARBA" id="ARBA00023136"/>
    </source>
</evidence>
<dbReference type="Gene3D" id="1.20.1250.20">
    <property type="entry name" value="MFS general substrate transporter like domains"/>
    <property type="match status" value="1"/>
</dbReference>
<dbReference type="PANTHER" id="PTHR23502">
    <property type="entry name" value="MAJOR FACILITATOR SUPERFAMILY"/>
    <property type="match status" value="1"/>
</dbReference>
<evidence type="ECO:0000259" key="7">
    <source>
        <dbReference type="PROSITE" id="PS50850"/>
    </source>
</evidence>
<feature type="transmembrane region" description="Helical" evidence="6">
    <location>
        <begin position="195"/>
        <end position="216"/>
    </location>
</feature>
<dbReference type="InterPro" id="IPR036259">
    <property type="entry name" value="MFS_trans_sf"/>
</dbReference>
<evidence type="ECO:0000256" key="5">
    <source>
        <dbReference type="SAM" id="MobiDB-lite"/>
    </source>
</evidence>
<proteinExistence type="predicted"/>
<evidence type="ECO:0000256" key="3">
    <source>
        <dbReference type="ARBA" id="ARBA00022989"/>
    </source>
</evidence>
<keyword evidence="2 6" id="KW-0812">Transmembrane</keyword>